<evidence type="ECO:0000259" key="2">
    <source>
        <dbReference type="PROSITE" id="PS50994"/>
    </source>
</evidence>
<feature type="region of interest" description="Disordered" evidence="1">
    <location>
        <begin position="185"/>
        <end position="207"/>
    </location>
</feature>
<dbReference type="PANTHER" id="PTHR46889">
    <property type="entry name" value="TRANSPOSASE INSF FOR INSERTION SEQUENCE IS3B-RELATED"/>
    <property type="match status" value="1"/>
</dbReference>
<dbReference type="GO" id="GO:0006313">
    <property type="term" value="P:DNA transposition"/>
    <property type="evidence" value="ECO:0007669"/>
    <property type="project" value="InterPro"/>
</dbReference>
<accession>A0A845I2F0</accession>
<dbReference type="Pfam" id="PF13276">
    <property type="entry name" value="HTH_21"/>
    <property type="match status" value="1"/>
</dbReference>
<dbReference type="AlphaFoldDB" id="A0A845I2F0"/>
<dbReference type="InterPro" id="IPR012337">
    <property type="entry name" value="RNaseH-like_sf"/>
</dbReference>
<dbReference type="InterPro" id="IPR025948">
    <property type="entry name" value="HTH-like_dom"/>
</dbReference>
<dbReference type="InterPro" id="IPR002514">
    <property type="entry name" value="Transposase_8"/>
</dbReference>
<dbReference type="Proteomes" id="UP000444316">
    <property type="component" value="Unassembled WGS sequence"/>
</dbReference>
<dbReference type="InterPro" id="IPR009057">
    <property type="entry name" value="Homeodomain-like_sf"/>
</dbReference>
<gene>
    <name evidence="3" type="ORF">GTP23_22030</name>
</gene>
<dbReference type="SUPFAM" id="SSF46689">
    <property type="entry name" value="Homeodomain-like"/>
    <property type="match status" value="1"/>
</dbReference>
<feature type="domain" description="Integrase catalytic" evidence="2">
    <location>
        <begin position="214"/>
        <end position="377"/>
    </location>
</feature>
<evidence type="ECO:0000313" key="4">
    <source>
        <dbReference type="Proteomes" id="UP000444316"/>
    </source>
</evidence>
<name>A0A845I2F0_9BURK</name>
<dbReference type="GO" id="GO:0004803">
    <property type="term" value="F:transposase activity"/>
    <property type="evidence" value="ECO:0007669"/>
    <property type="project" value="InterPro"/>
</dbReference>
<dbReference type="GO" id="GO:0003677">
    <property type="term" value="F:DNA binding"/>
    <property type="evidence" value="ECO:0007669"/>
    <property type="project" value="InterPro"/>
</dbReference>
<organism evidence="3 4">
    <name type="scientific">Duganella fentianensis</name>
    <dbReference type="NCBI Taxonomy" id="2692177"/>
    <lineage>
        <taxon>Bacteria</taxon>
        <taxon>Pseudomonadati</taxon>
        <taxon>Pseudomonadota</taxon>
        <taxon>Betaproteobacteria</taxon>
        <taxon>Burkholderiales</taxon>
        <taxon>Oxalobacteraceae</taxon>
        <taxon>Telluria group</taxon>
        <taxon>Duganella</taxon>
    </lineage>
</organism>
<dbReference type="InterPro" id="IPR050900">
    <property type="entry name" value="Transposase_IS3/IS150/IS904"/>
</dbReference>
<keyword evidence="4" id="KW-1185">Reference proteome</keyword>
<dbReference type="Gene3D" id="1.10.10.60">
    <property type="entry name" value="Homeodomain-like"/>
    <property type="match status" value="1"/>
</dbReference>
<dbReference type="NCBIfam" id="NF033516">
    <property type="entry name" value="transpos_IS3"/>
    <property type="match status" value="1"/>
</dbReference>
<dbReference type="PROSITE" id="PS50994">
    <property type="entry name" value="INTEGRASE"/>
    <property type="match status" value="1"/>
</dbReference>
<dbReference type="InterPro" id="IPR048020">
    <property type="entry name" value="Transpos_IS3"/>
</dbReference>
<dbReference type="Gene3D" id="3.30.420.10">
    <property type="entry name" value="Ribonuclease H-like superfamily/Ribonuclease H"/>
    <property type="match status" value="1"/>
</dbReference>
<reference evidence="3" key="1">
    <citation type="submission" date="2019-12" db="EMBL/GenBank/DDBJ databases">
        <title>Novel species isolated from a subtropical stream in China.</title>
        <authorList>
            <person name="Lu H."/>
        </authorList>
    </citation>
    <scope>NUCLEOTIDE SEQUENCE [LARGE SCALE GENOMIC DNA]</scope>
    <source>
        <strain evidence="3">FT93W</strain>
    </source>
</reference>
<dbReference type="GO" id="GO:0015074">
    <property type="term" value="P:DNA integration"/>
    <property type="evidence" value="ECO:0007669"/>
    <property type="project" value="InterPro"/>
</dbReference>
<evidence type="ECO:0000313" key="3">
    <source>
        <dbReference type="EMBL" id="MYN47720.1"/>
    </source>
</evidence>
<dbReference type="InterPro" id="IPR036397">
    <property type="entry name" value="RNaseH_sf"/>
</dbReference>
<dbReference type="Pfam" id="PF01527">
    <property type="entry name" value="HTH_Tnp_1"/>
    <property type="match status" value="1"/>
</dbReference>
<comment type="caution">
    <text evidence="3">The sequence shown here is derived from an EMBL/GenBank/DDBJ whole genome shotgun (WGS) entry which is preliminary data.</text>
</comment>
<dbReference type="PANTHER" id="PTHR46889:SF4">
    <property type="entry name" value="TRANSPOSASE INSO FOR INSERTION SEQUENCE ELEMENT IS911B-RELATED"/>
    <property type="match status" value="1"/>
</dbReference>
<proteinExistence type="predicted"/>
<dbReference type="SUPFAM" id="SSF53098">
    <property type="entry name" value="Ribonuclease H-like"/>
    <property type="match status" value="1"/>
</dbReference>
<sequence>MSNKRYTDEFKAEAVKQVTVRGHTVADVAARLDVSAHSLYQWMKRFGIPPAERKVSDDQQAEIRRLKAELKRVSEERDIPKKGRNVLRQNVRVKYVFVREHQKTYSVRRLCKTLEIHPSGYYAWLHAPDSARAIEDRRLLGHVKQSWLESGSIYGYRKVWQDLRELGEVCGINRIHRLMHQEKLRSQTGYHRRPRSRSGPPSVHAPNHLQRQFAPAEPNRIWVTDITYIRTHEGWLYLAAVLDLFSRQVIGWSMGARMDKELALNALVMAVWRRQPKQTVMVHSDQGSQFSSYDWQDFLKAHNLQQSMSRRGNCHDNAVAESFFQLLKRERIRRKSYETREQAKRDIFDYIEMFYNPKRRHGFSNQLSPANYEKQYFQRLSSV</sequence>
<dbReference type="EMBL" id="WWCL01000010">
    <property type="protein sequence ID" value="MYN47720.1"/>
    <property type="molecule type" value="Genomic_DNA"/>
</dbReference>
<protein>
    <submittedName>
        <fullName evidence="3">IS3 family transposase</fullName>
    </submittedName>
</protein>
<dbReference type="Pfam" id="PF13333">
    <property type="entry name" value="rve_2"/>
    <property type="match status" value="1"/>
</dbReference>
<dbReference type="RefSeq" id="WP_161037097.1">
    <property type="nucleotide sequence ID" value="NZ_WWCL01000010.1"/>
</dbReference>
<evidence type="ECO:0000256" key="1">
    <source>
        <dbReference type="SAM" id="MobiDB-lite"/>
    </source>
</evidence>
<dbReference type="InterPro" id="IPR001584">
    <property type="entry name" value="Integrase_cat-core"/>
</dbReference>
<dbReference type="Pfam" id="PF00665">
    <property type="entry name" value="rve"/>
    <property type="match status" value="1"/>
</dbReference>